<reference evidence="1" key="1">
    <citation type="submission" date="2023-01" db="EMBL/GenBank/DDBJ databases">
        <title>Colletotrichum chrysophilum M932 genome sequence.</title>
        <authorList>
            <person name="Baroncelli R."/>
        </authorList>
    </citation>
    <scope>NUCLEOTIDE SEQUENCE</scope>
    <source>
        <strain evidence="1">M932</strain>
    </source>
</reference>
<keyword evidence="2" id="KW-1185">Reference proteome</keyword>
<name>A0AAD9E9X5_9PEZI</name>
<dbReference type="AlphaFoldDB" id="A0AAD9E9X5"/>
<evidence type="ECO:0000313" key="2">
    <source>
        <dbReference type="Proteomes" id="UP001243330"/>
    </source>
</evidence>
<evidence type="ECO:0000313" key="1">
    <source>
        <dbReference type="EMBL" id="KAK1840333.1"/>
    </source>
</evidence>
<accession>A0AAD9E9X5</accession>
<organism evidence="1 2">
    <name type="scientific">Colletotrichum chrysophilum</name>
    <dbReference type="NCBI Taxonomy" id="1836956"/>
    <lineage>
        <taxon>Eukaryota</taxon>
        <taxon>Fungi</taxon>
        <taxon>Dikarya</taxon>
        <taxon>Ascomycota</taxon>
        <taxon>Pezizomycotina</taxon>
        <taxon>Sordariomycetes</taxon>
        <taxon>Hypocreomycetidae</taxon>
        <taxon>Glomerellales</taxon>
        <taxon>Glomerellaceae</taxon>
        <taxon>Colletotrichum</taxon>
        <taxon>Colletotrichum gloeosporioides species complex</taxon>
    </lineage>
</organism>
<gene>
    <name evidence="1" type="ORF">CCHR01_17035</name>
</gene>
<comment type="caution">
    <text evidence="1">The sequence shown here is derived from an EMBL/GenBank/DDBJ whole genome shotgun (WGS) entry which is preliminary data.</text>
</comment>
<protein>
    <submittedName>
        <fullName evidence="1">Uncharacterized protein</fullName>
    </submittedName>
</protein>
<dbReference type="Proteomes" id="UP001243330">
    <property type="component" value="Unassembled WGS sequence"/>
</dbReference>
<dbReference type="EMBL" id="JAQOWY010000571">
    <property type="protein sequence ID" value="KAK1840333.1"/>
    <property type="molecule type" value="Genomic_DNA"/>
</dbReference>
<sequence length="44" mass="4891">MSASLVNPDIGISNHADVKTFIAIRTIVDISMPCLASKKAYRRW</sequence>
<proteinExistence type="predicted"/>